<dbReference type="Pfam" id="PF19788">
    <property type="entry name" value="DUF6272"/>
    <property type="match status" value="1"/>
</dbReference>
<sequence length="181" mass="20025">MTTTIDVLGLREIFEQRRILMCFNGPFSASLIEEIGLALRHHLENVAASPSAVMDVFSVYIEMTQNIRHYVRENGLPDELTRATVVISQREDGHYLVSAGNKLLPADGERLLQRVRELASMDKAALKAAYKEQMRQPRDPAATTGAGLGLIDMARRSSEPLAASLQVLPDAMAFFSLEVVI</sequence>
<protein>
    <submittedName>
        <fullName evidence="1">Uncharacterized protein</fullName>
    </submittedName>
</protein>
<gene>
    <name evidence="1" type="ORF">INR99_14880</name>
</gene>
<dbReference type="Proteomes" id="UP000604481">
    <property type="component" value="Unassembled WGS sequence"/>
</dbReference>
<comment type="caution">
    <text evidence="1">The sequence shown here is derived from an EMBL/GenBank/DDBJ whole genome shotgun (WGS) entry which is preliminary data.</text>
</comment>
<dbReference type="RefSeq" id="WP_194117170.1">
    <property type="nucleotide sequence ID" value="NZ_JADFUA010000011.1"/>
</dbReference>
<organism evidence="1 2">
    <name type="scientific">Chitinilyticum piscinae</name>
    <dbReference type="NCBI Taxonomy" id="2866724"/>
    <lineage>
        <taxon>Bacteria</taxon>
        <taxon>Pseudomonadati</taxon>
        <taxon>Pseudomonadota</taxon>
        <taxon>Betaproteobacteria</taxon>
        <taxon>Neisseriales</taxon>
        <taxon>Chitinibacteraceae</taxon>
        <taxon>Chitinilyticum</taxon>
    </lineage>
</organism>
<dbReference type="NCBIfam" id="NF038262">
    <property type="entry name" value="SiaB_fam_kinase"/>
    <property type="match status" value="1"/>
</dbReference>
<evidence type="ECO:0000313" key="2">
    <source>
        <dbReference type="Proteomes" id="UP000604481"/>
    </source>
</evidence>
<dbReference type="InterPro" id="IPR046239">
    <property type="entry name" value="DUF6272"/>
</dbReference>
<dbReference type="EMBL" id="JADFUA010000011">
    <property type="protein sequence ID" value="MBE9610623.1"/>
    <property type="molecule type" value="Genomic_DNA"/>
</dbReference>
<proteinExistence type="predicted"/>
<reference evidence="1 2" key="1">
    <citation type="submission" date="2020-10" db="EMBL/GenBank/DDBJ databases">
        <title>The genome sequence of Chitinilyticum litopenaei 4Y14.</title>
        <authorList>
            <person name="Liu Y."/>
        </authorList>
    </citation>
    <scope>NUCLEOTIDE SEQUENCE [LARGE SCALE GENOMIC DNA]</scope>
    <source>
        <strain evidence="1 2">4Y14</strain>
    </source>
</reference>
<evidence type="ECO:0000313" key="1">
    <source>
        <dbReference type="EMBL" id="MBE9610623.1"/>
    </source>
</evidence>
<accession>A0A8J7FK35</accession>
<dbReference type="NCBIfam" id="NF038264">
    <property type="entry name" value="kinase_SiaB"/>
    <property type="match status" value="1"/>
</dbReference>
<keyword evidence="2" id="KW-1185">Reference proteome</keyword>
<dbReference type="AlphaFoldDB" id="A0A8J7FK35"/>
<name>A0A8J7FK35_9NEIS</name>